<evidence type="ECO:0000313" key="2">
    <source>
        <dbReference type="EMBL" id="RTQ50776.1"/>
    </source>
</evidence>
<dbReference type="AlphaFoldDB" id="A0A431U4K2"/>
<dbReference type="PROSITE" id="PS51257">
    <property type="entry name" value="PROKAR_LIPOPROTEIN"/>
    <property type="match status" value="1"/>
</dbReference>
<reference evidence="2 3" key="1">
    <citation type="submission" date="2018-12" db="EMBL/GenBank/DDBJ databases">
        <title>Hymenobacter gummosus sp. nov., isolated from a spring.</title>
        <authorList>
            <person name="Nie L."/>
        </authorList>
    </citation>
    <scope>NUCLEOTIDE SEQUENCE [LARGE SCALE GENOMIC DNA]</scope>
    <source>
        <strain evidence="2 3">KCTC 52166</strain>
    </source>
</reference>
<evidence type="ECO:0000313" key="3">
    <source>
        <dbReference type="Proteomes" id="UP000282184"/>
    </source>
</evidence>
<feature type="domain" description="Secretion system C-terminal sorting" evidence="1">
    <location>
        <begin position="227"/>
        <end position="291"/>
    </location>
</feature>
<dbReference type="NCBIfam" id="TIGR04183">
    <property type="entry name" value="Por_Secre_tail"/>
    <property type="match status" value="1"/>
</dbReference>
<dbReference type="Proteomes" id="UP000282184">
    <property type="component" value="Unassembled WGS sequence"/>
</dbReference>
<gene>
    <name evidence="2" type="ORF">EJV47_09140</name>
</gene>
<dbReference type="OrthoDB" id="5485925at2"/>
<dbReference type="EMBL" id="RXOF01000004">
    <property type="protein sequence ID" value="RTQ50776.1"/>
    <property type="molecule type" value="Genomic_DNA"/>
</dbReference>
<organism evidence="2 3">
    <name type="scientific">Hymenobacter gummosus</name>
    <dbReference type="NCBI Taxonomy" id="1776032"/>
    <lineage>
        <taxon>Bacteria</taxon>
        <taxon>Pseudomonadati</taxon>
        <taxon>Bacteroidota</taxon>
        <taxon>Cytophagia</taxon>
        <taxon>Cytophagales</taxon>
        <taxon>Hymenobacteraceae</taxon>
        <taxon>Hymenobacter</taxon>
    </lineage>
</organism>
<comment type="caution">
    <text evidence="2">The sequence shown here is derived from an EMBL/GenBank/DDBJ whole genome shotgun (WGS) entry which is preliminary data.</text>
</comment>
<accession>A0A431U4K2</accession>
<name>A0A431U4K2_9BACT</name>
<proteinExistence type="predicted"/>
<evidence type="ECO:0000259" key="1">
    <source>
        <dbReference type="Pfam" id="PF18962"/>
    </source>
</evidence>
<dbReference type="Pfam" id="PF18962">
    <property type="entry name" value="Por_Secre_tail"/>
    <property type="match status" value="1"/>
</dbReference>
<keyword evidence="3" id="KW-1185">Reference proteome</keyword>
<dbReference type="InterPro" id="IPR026444">
    <property type="entry name" value="Secre_tail"/>
</dbReference>
<protein>
    <submittedName>
        <fullName evidence="2">T9SS type A sorting domain-containing protein</fullName>
    </submittedName>
</protein>
<sequence>MKSISFNLPSMLRLAFSAGLLALLCSCGSGLSFEPYEVKRPLNLEPVLGRDIVLLSARDTQALQVRYQPETGQNLITRTRAGDTDTLLLARATRYRRLYYLTESSRSGQSCYVYAMRAGGGEVTGLIGHGWQLDSLHRLVDRGEFADLVTEHPRKGDEHDARLRYAARPLHRFYRGVVEALPTYRIVPAPEFAAAVAAAEKAHPAPAAAPAKSAAPAKATAPLIRSVYPNPAHDHVSVQLSRSAPGATLELLDAQGRAVRTVRPAAAERLTLPLAGVAAGTYVLRLREDGQPAPATRRLVVE</sequence>